<evidence type="ECO:0000313" key="5">
    <source>
        <dbReference type="Proteomes" id="UP000256345"/>
    </source>
</evidence>
<evidence type="ECO:0000313" key="3">
    <source>
        <dbReference type="EMBL" id="REG35684.1"/>
    </source>
</evidence>
<name>A0AAC8TGA4_9BACT</name>
<dbReference type="Proteomes" id="UP000256345">
    <property type="component" value="Unassembled WGS sequence"/>
</dbReference>
<evidence type="ECO:0000259" key="1">
    <source>
        <dbReference type="Pfam" id="PF05076"/>
    </source>
</evidence>
<dbReference type="RefSeq" id="WP_047858633.1">
    <property type="nucleotide sequence ID" value="NZ_CP011509.1"/>
</dbReference>
<keyword evidence="5" id="KW-1185">Reference proteome</keyword>
<dbReference type="Pfam" id="PF05076">
    <property type="entry name" value="SUFU"/>
    <property type="match status" value="1"/>
</dbReference>
<protein>
    <submittedName>
        <fullName evidence="3">Suppressor of fused protein SUFU</fullName>
    </submittedName>
</protein>
<proteinExistence type="predicted"/>
<dbReference type="EMBL" id="CP011509">
    <property type="protein sequence ID" value="AKJ04977.1"/>
    <property type="molecule type" value="Genomic_DNA"/>
</dbReference>
<reference evidence="2 4" key="1">
    <citation type="submission" date="2015-05" db="EMBL/GenBank/DDBJ databases">
        <title>Genome assembly of Archangium gephyra DSM 2261.</title>
        <authorList>
            <person name="Sharma G."/>
            <person name="Subramanian S."/>
        </authorList>
    </citation>
    <scope>NUCLEOTIDE SEQUENCE [LARGE SCALE GENOMIC DNA]</scope>
    <source>
        <strain evidence="2 4">DSM 2261</strain>
    </source>
</reference>
<dbReference type="GO" id="GO:0005737">
    <property type="term" value="C:cytoplasm"/>
    <property type="evidence" value="ECO:0007669"/>
    <property type="project" value="TreeGrafter"/>
</dbReference>
<organism evidence="2 4">
    <name type="scientific">Archangium gephyra</name>
    <dbReference type="NCBI Taxonomy" id="48"/>
    <lineage>
        <taxon>Bacteria</taxon>
        <taxon>Pseudomonadati</taxon>
        <taxon>Myxococcota</taxon>
        <taxon>Myxococcia</taxon>
        <taxon>Myxococcales</taxon>
        <taxon>Cystobacterineae</taxon>
        <taxon>Archangiaceae</taxon>
        <taxon>Archangium</taxon>
    </lineage>
</organism>
<dbReference type="SUPFAM" id="SSF103359">
    <property type="entry name" value="Suppressor of Fused, N-terminal domain"/>
    <property type="match status" value="1"/>
</dbReference>
<dbReference type="PIRSF" id="PIRSF038192">
    <property type="entry name" value="Txn_reg_BtrU_prd"/>
    <property type="match status" value="1"/>
</dbReference>
<sequence>MSGDSEAPGWNAIDEALRPLYGSTEPKHYAAVIPYSLGGNEPLNGISAYKNSAPRPHWHFVTFGLSELFAKETENPAISGYGFELTFRLECAPDEEEPPAWAMNFLQNLARYVFKTGNVFDAGHHMGLNGPIVLGSDTLIQAILFARDPKLPSIDTPNGSLQFLQVVGITLDELDAVKDWDSEKFLGMMADFQPLLLTGLERRSLLEDARFAEAVRAGAERDGSSMWGLFPSQLKWERRGEKLELTVGALIVDQLGRMLRGRTLHGRPFMLRSPELAVEVRPGEAVRWATEEHLVVSLTPAAARELRAGLVAKRGRYTFKGLPGFTLVVQPTEIKDQAGQVLRVVG</sequence>
<dbReference type="InterPro" id="IPR020941">
    <property type="entry name" value="SUFU-like_domain"/>
</dbReference>
<dbReference type="AlphaFoldDB" id="A0AAC8TGA4"/>
<gene>
    <name evidence="2" type="ORF">AA314_06603</name>
    <name evidence="3" type="ORF">ATI61_10252</name>
</gene>
<dbReference type="InterPro" id="IPR037181">
    <property type="entry name" value="SUFU_N"/>
</dbReference>
<accession>A0AAC8TGA4</accession>
<feature type="domain" description="Suppressor of fused-like" evidence="1">
    <location>
        <begin position="39"/>
        <end position="203"/>
    </location>
</feature>
<dbReference type="Proteomes" id="UP000035579">
    <property type="component" value="Chromosome"/>
</dbReference>
<dbReference type="InterPro" id="IPR007768">
    <property type="entry name" value="Suppressor_of_fused"/>
</dbReference>
<evidence type="ECO:0000313" key="2">
    <source>
        <dbReference type="EMBL" id="AKJ04977.1"/>
    </source>
</evidence>
<reference evidence="3 5" key="2">
    <citation type="submission" date="2018-08" db="EMBL/GenBank/DDBJ databases">
        <title>Genomic Encyclopedia of Archaeal and Bacterial Type Strains, Phase II (KMG-II): from individual species to whole genera.</title>
        <authorList>
            <person name="Goeker M."/>
        </authorList>
    </citation>
    <scope>NUCLEOTIDE SEQUENCE [LARGE SCALE GENOMIC DNA]</scope>
    <source>
        <strain evidence="3 5">DSM 2261</strain>
    </source>
</reference>
<evidence type="ECO:0000313" key="4">
    <source>
        <dbReference type="Proteomes" id="UP000035579"/>
    </source>
</evidence>
<dbReference type="InterPro" id="IPR017429">
    <property type="entry name" value="Suppressor_of_fused_bac"/>
</dbReference>
<dbReference type="PANTHER" id="PTHR10928">
    <property type="entry name" value="SUPPRESSOR OF FUSED"/>
    <property type="match status" value="1"/>
</dbReference>
<dbReference type="KEGG" id="age:AA314_06603"/>
<dbReference type="EMBL" id="QUMU01000002">
    <property type="protein sequence ID" value="REG35684.1"/>
    <property type="molecule type" value="Genomic_DNA"/>
</dbReference>
<dbReference type="PANTHER" id="PTHR10928:SF2">
    <property type="entry name" value="SUPPRESSOR OF FUSED HOMOLOG"/>
    <property type="match status" value="1"/>
</dbReference>